<reference evidence="1" key="1">
    <citation type="submission" date="2022-10" db="EMBL/GenBank/DDBJ databases">
        <title>Description of Fervidibacillus gen. nov. in the family Fervidibacillaceae fam. nov. with two species, Fervidibacillus albus sp. nov., and Fervidibacillus halotolerans sp. nov., isolated from tidal flat sediments.</title>
        <authorList>
            <person name="Kwon K.K."/>
            <person name="Yang S.-H."/>
        </authorList>
    </citation>
    <scope>NUCLEOTIDE SEQUENCE</scope>
    <source>
        <strain evidence="1">JCM 19140</strain>
    </source>
</reference>
<sequence>MGESKFVKGVLIGAVIGGTLSLLDKDTRKNILEKGKAVGGKLKTYIQDPKETIHNMQVKLQDVKNTYQTMNQDLQFVVHKAAELKELGSEATKTLLETKQVLVNDKELEKETLEKIE</sequence>
<gene>
    <name evidence="1" type="ORF">OEV98_13285</name>
</gene>
<accession>A0AAE3ITU3</accession>
<dbReference type="EMBL" id="JAOUSF010000004">
    <property type="protein sequence ID" value="MCU9614513.1"/>
    <property type="molecule type" value="Genomic_DNA"/>
</dbReference>
<dbReference type="Proteomes" id="UP001209318">
    <property type="component" value="Unassembled WGS sequence"/>
</dbReference>
<evidence type="ECO:0000313" key="2">
    <source>
        <dbReference type="Proteomes" id="UP001209318"/>
    </source>
</evidence>
<dbReference type="RefSeq" id="WP_263073805.1">
    <property type="nucleotide sequence ID" value="NZ_JAOUSF010000004.1"/>
</dbReference>
<name>A0AAE3ITU3_9BACI</name>
<proteinExistence type="predicted"/>
<protein>
    <submittedName>
        <fullName evidence="1">YtxH domain-containing protein</fullName>
    </submittedName>
</protein>
<evidence type="ECO:0000313" key="1">
    <source>
        <dbReference type="EMBL" id="MCU9614513.1"/>
    </source>
</evidence>
<dbReference type="AlphaFoldDB" id="A0AAE3ITU3"/>
<comment type="caution">
    <text evidence="1">The sequence shown here is derived from an EMBL/GenBank/DDBJ whole genome shotgun (WGS) entry which is preliminary data.</text>
</comment>
<keyword evidence="2" id="KW-1185">Reference proteome</keyword>
<organism evidence="1 2">
    <name type="scientific">Perspicuibacillus lycopersici</name>
    <dbReference type="NCBI Taxonomy" id="1325689"/>
    <lineage>
        <taxon>Bacteria</taxon>
        <taxon>Bacillati</taxon>
        <taxon>Bacillota</taxon>
        <taxon>Bacilli</taxon>
        <taxon>Bacillales</taxon>
        <taxon>Bacillaceae</taxon>
        <taxon>Perspicuibacillus</taxon>
    </lineage>
</organism>